<dbReference type="EMBL" id="JAHXDN010000010">
    <property type="protein sequence ID" value="MBW4710726.1"/>
    <property type="molecule type" value="Genomic_DNA"/>
</dbReference>
<keyword evidence="2" id="KW-1185">Reference proteome</keyword>
<evidence type="ECO:0000313" key="1">
    <source>
        <dbReference type="EMBL" id="MBW4710726.1"/>
    </source>
</evidence>
<evidence type="ECO:0000313" key="2">
    <source>
        <dbReference type="Proteomes" id="UP001138661"/>
    </source>
</evidence>
<gene>
    <name evidence="1" type="ORF">KX928_23295</name>
</gene>
<organism evidence="1 2">
    <name type="scientific">Roseobacter insulae</name>
    <dbReference type="NCBI Taxonomy" id="2859783"/>
    <lineage>
        <taxon>Bacteria</taxon>
        <taxon>Pseudomonadati</taxon>
        <taxon>Pseudomonadota</taxon>
        <taxon>Alphaproteobacteria</taxon>
        <taxon>Rhodobacterales</taxon>
        <taxon>Roseobacteraceae</taxon>
        <taxon>Roseobacter</taxon>
    </lineage>
</organism>
<sequence>MTIGVLPLSPHAAMAVFRDLDPWDLIEAQAVRGSQADHLSLFAEWYGARHAHVVSHVLTQGATQTPFAVLALAHTGQAGVAQAALLARDHGRYAKSLAQAGVIIRQRLPAVMAELGIHRIECRCLQRHPTAQRFLQLLGFHKETDMPGFGLSGNITFCQMAMVSPQSSKKDDPKCA</sequence>
<comment type="caution">
    <text evidence="1">The sequence shown here is derived from an EMBL/GenBank/DDBJ whole genome shotgun (WGS) entry which is preliminary data.</text>
</comment>
<name>A0A9X1G017_9RHOB</name>
<proteinExistence type="predicted"/>
<accession>A0A9X1G017</accession>
<protein>
    <submittedName>
        <fullName evidence="1">Uncharacterized protein</fullName>
    </submittedName>
</protein>
<dbReference type="RefSeq" id="WP_219507829.1">
    <property type="nucleotide sequence ID" value="NZ_JAHXDN010000010.1"/>
</dbReference>
<dbReference type="AlphaFoldDB" id="A0A9X1G017"/>
<dbReference type="Proteomes" id="UP001138661">
    <property type="component" value="Unassembled WGS sequence"/>
</dbReference>
<reference evidence="1" key="1">
    <citation type="submission" date="2021-07" db="EMBL/GenBank/DDBJ databases">
        <title>Roseobacter insulae sp. nov., isolated from a tidal flat.</title>
        <authorList>
            <person name="Park S."/>
            <person name="Yoon J.-H."/>
        </authorList>
    </citation>
    <scope>NUCLEOTIDE SEQUENCE</scope>
    <source>
        <strain evidence="1">YSTF-M11</strain>
    </source>
</reference>